<sequence length="125" mass="14475">MKRMVILLVALTMLVKPLWPIMEYVNNYDYIANVLCENKDKPQLQCNGKCYLAKLLEQEQNDQDKNPFGEQRSKAEVQHVVYFESMSQIDLGRQTTIATKNSTFYYQGMIVLLLTADITHPPELT</sequence>
<protein>
    <submittedName>
        <fullName evidence="1">Uncharacterized protein</fullName>
    </submittedName>
</protein>
<dbReference type="RefSeq" id="WP_127021338.1">
    <property type="nucleotide sequence ID" value="NZ_JAAAMI010000015.1"/>
</dbReference>
<evidence type="ECO:0000313" key="2">
    <source>
        <dbReference type="Proteomes" id="UP000468707"/>
    </source>
</evidence>
<organism evidence="1 2">
    <name type="scientific">Flagellimonas sediminis</name>
    <dbReference type="NCBI Taxonomy" id="2696468"/>
    <lineage>
        <taxon>Bacteria</taxon>
        <taxon>Pseudomonadati</taxon>
        <taxon>Bacteroidota</taxon>
        <taxon>Flavobacteriia</taxon>
        <taxon>Flavobacteriales</taxon>
        <taxon>Flavobacteriaceae</taxon>
        <taxon>Flagellimonas</taxon>
    </lineage>
</organism>
<dbReference type="Proteomes" id="UP000468707">
    <property type="component" value="Unassembled WGS sequence"/>
</dbReference>
<keyword evidence="2" id="KW-1185">Reference proteome</keyword>
<gene>
    <name evidence="1" type="ORF">GTK07_18315</name>
</gene>
<evidence type="ECO:0000313" key="1">
    <source>
        <dbReference type="EMBL" id="NDV45282.1"/>
    </source>
</evidence>
<dbReference type="EMBL" id="JAAAMI010000015">
    <property type="protein sequence ID" value="NDV45282.1"/>
    <property type="molecule type" value="Genomic_DNA"/>
</dbReference>
<proteinExistence type="predicted"/>
<comment type="caution">
    <text evidence="1">The sequence shown here is derived from an EMBL/GenBank/DDBJ whole genome shotgun (WGS) entry which is preliminary data.</text>
</comment>
<reference evidence="1 2" key="1">
    <citation type="submission" date="2020-01" db="EMBL/GenBank/DDBJ databases">
        <title>Muricauda sediminis sp.nov. 40Bstr401.</title>
        <authorList>
            <person name="Xue Z."/>
            <person name="Zhu S."/>
            <person name="Ren N."/>
            <person name="Chen T."/>
            <person name="Chen X."/>
            <person name="Chen J."/>
            <person name="Yang J."/>
        </authorList>
    </citation>
    <scope>NUCLEOTIDE SEQUENCE [LARGE SCALE GENOMIC DNA]</scope>
    <source>
        <strain evidence="1 2">40Bstr401</strain>
    </source>
</reference>
<dbReference type="AlphaFoldDB" id="A0A6I5L463"/>
<name>A0A6I5L463_9FLAO</name>
<accession>A0A6I5L463</accession>